<dbReference type="PANTHER" id="PTHR36166:SF1">
    <property type="entry name" value="SRPBCC DOMAIN-CONTAINING PROTEIN"/>
    <property type="match status" value="1"/>
</dbReference>
<dbReference type="CDD" id="cd07822">
    <property type="entry name" value="SRPBCC_4"/>
    <property type="match status" value="1"/>
</dbReference>
<dbReference type="EMBL" id="LOPU01000018">
    <property type="protein sequence ID" value="KTG10195.1"/>
    <property type="molecule type" value="Genomic_DNA"/>
</dbReference>
<dbReference type="InterPro" id="IPR023393">
    <property type="entry name" value="START-like_dom_sf"/>
</dbReference>
<name>A0A0W1RC42_9EURY</name>
<protein>
    <recommendedName>
        <fullName evidence="4">Polyketide cyclase</fullName>
    </recommendedName>
</protein>
<accession>A0A0W1RC42</accession>
<dbReference type="SUPFAM" id="SSF55961">
    <property type="entry name" value="Bet v1-like"/>
    <property type="match status" value="1"/>
</dbReference>
<dbReference type="AlphaFoldDB" id="A0A0W1RC42"/>
<comment type="caution">
    <text evidence="2">The sequence shown here is derived from an EMBL/GenBank/DDBJ whole genome shotgun (WGS) entry which is preliminary data.</text>
</comment>
<dbReference type="Gene3D" id="3.30.530.20">
    <property type="match status" value="1"/>
</dbReference>
<feature type="region of interest" description="Disordered" evidence="1">
    <location>
        <begin position="148"/>
        <end position="169"/>
    </location>
</feature>
<dbReference type="Proteomes" id="UP000054387">
    <property type="component" value="Unassembled WGS sequence"/>
</dbReference>
<dbReference type="InterPro" id="IPR019587">
    <property type="entry name" value="Polyketide_cyclase/dehydratase"/>
</dbReference>
<evidence type="ECO:0000256" key="1">
    <source>
        <dbReference type="SAM" id="MobiDB-lite"/>
    </source>
</evidence>
<reference evidence="2 3" key="1">
    <citation type="submission" date="2015-12" db="EMBL/GenBank/DDBJ databases">
        <title>Haloprofundus marisrubri gen. nov., sp. nov., an extremely halophilic archaeon isolated from the Discovery deep brine-seawater interface in the Red Sea.</title>
        <authorList>
            <person name="Zhang G."/>
            <person name="Stingl U."/>
            <person name="Rashid M."/>
        </authorList>
    </citation>
    <scope>NUCLEOTIDE SEQUENCE [LARGE SCALE GENOMIC DNA]</scope>
    <source>
        <strain evidence="2 3">SB9</strain>
    </source>
</reference>
<evidence type="ECO:0008006" key="4">
    <source>
        <dbReference type="Google" id="ProtNLM"/>
    </source>
</evidence>
<gene>
    <name evidence="2" type="ORF">AUR64_11450</name>
</gene>
<dbReference type="RefSeq" id="WP_058581549.1">
    <property type="nucleotide sequence ID" value="NZ_LOPU01000018.1"/>
</dbReference>
<dbReference type="Pfam" id="PF10604">
    <property type="entry name" value="Polyketide_cyc2"/>
    <property type="match status" value="1"/>
</dbReference>
<keyword evidence="3" id="KW-1185">Reference proteome</keyword>
<proteinExistence type="predicted"/>
<dbReference type="PANTHER" id="PTHR36166">
    <property type="entry name" value="CHROMOSOME 9, WHOLE GENOME SHOTGUN SEQUENCE"/>
    <property type="match status" value="1"/>
</dbReference>
<dbReference type="STRING" id="1514971.AUR64_11450"/>
<organism evidence="2 3">
    <name type="scientific">Haloprofundus marisrubri</name>
    <dbReference type="NCBI Taxonomy" id="1514971"/>
    <lineage>
        <taxon>Archaea</taxon>
        <taxon>Methanobacteriati</taxon>
        <taxon>Methanobacteriota</taxon>
        <taxon>Stenosarchaea group</taxon>
        <taxon>Halobacteria</taxon>
        <taxon>Halobacteriales</taxon>
        <taxon>Haloferacaceae</taxon>
        <taxon>Haloprofundus</taxon>
    </lineage>
</organism>
<dbReference type="OrthoDB" id="66844at2157"/>
<sequence>MNDISTSIDIDAPADVVYRVLTDFERYSEWNPHTRISGRAEEGTRLRVSPGPEAGRTPTFRPRVLRADENRELRWLGHLYVRGLFDGEHRFLVEDRGDGRSRLVQSESFDGLLAGPILRRIGADTEANFRGVNSALKARAESLWAEATEATEATETNDARDPAVDGASD</sequence>
<evidence type="ECO:0000313" key="3">
    <source>
        <dbReference type="Proteomes" id="UP000054387"/>
    </source>
</evidence>
<evidence type="ECO:0000313" key="2">
    <source>
        <dbReference type="EMBL" id="KTG10195.1"/>
    </source>
</evidence>